<proteinExistence type="predicted"/>
<feature type="transmembrane region" description="Helical" evidence="1">
    <location>
        <begin position="48"/>
        <end position="68"/>
    </location>
</feature>
<evidence type="ECO:0000313" key="2">
    <source>
        <dbReference type="EMBL" id="EAU53840.1"/>
    </source>
</evidence>
<evidence type="ECO:0000256" key="1">
    <source>
        <dbReference type="SAM" id="Phobius"/>
    </source>
</evidence>
<name>Q0EX34_9PROT</name>
<sequence length="951" mass="108029">MLALPVALPEGDMSKRTGFYYYAEWVMSHHRYGLLMLLLILLSFTRNQAIAIVLSILFIGELVLRAGLMRFKRKTNPYKSSLDLKLDMLFLFFDMLALLSILATAFDVQMILGEEGAAARFLRALYLLRVLRLFRYIDMQSLMFSPGYGMFISLVVMLSFFVEGQMLWGIVIYFSVEVIIRLVLLRNMTFATRRDRLVEWGFWGVDVLATIVMVPGLTSIPYGNALRGVRLVRLLRPWMVILRNLGKVFREGDYTQEIVLVILLLAMLSITGGVVGHYTMTGFDFSQDGLRSAMDDNLFVQIWFSFRTLMAAGNLVSDPLGDGNLALFSVFSVVLGMFILSFFIGIGSSIISGLMAKLRNERLMIANHLVMIGWNSASPFIIEKLKLLSDQRFTSLKLVFLGETNKRPEELESWVTFRWGDTEDADSMERVNLGSARQALVCTDDTLSAAEELSQNLFSLLAIRQANPDIAVSYTVMGMVQPRLKSYGHMLQVGWDKAGYYNKPTVLISEPDMRANLIRNVLLYQDVDQVLSRLMIPEREDESGMHVVEWKGCIAQRSGEWFFIDNAQAIRVTEMMRRCFERGVVLIAVADIDLQVHPLTALSSDVRVTSVLGVAVDHATLYGEFEYCLNMDNVERPAVPDAGSVPALLPRRRNLRLLAVGWVGALPLMLKRLLGSFETIHVTLLDDMSKEEHLDTRDYVQGRISDMEGAEQRISVDIRRWDFSRMESLREHVRSADKVIVSRPAHVVKKPHAMVASVLSHTFSLAEEEGCRPEMFAIVDTRNQARMLQKELDRFQLDMDVNVVVPMEFYGTYAAHTSYLMYTSSSPEVYDMHRSLRYLLDSLMRGELDAGVPMALDVLPCPEHATDMDAANLFSALLQQGLIWIGFRVDTAIVADVLKPNVVMRLFPRRHEFQCLRQLEIMINPLGNPQSLAVWNHQQAHIVELIVIRRR</sequence>
<dbReference type="HOGENOM" id="CLU_309904_0_0_0"/>
<dbReference type="InterPro" id="IPR036291">
    <property type="entry name" value="NAD(P)-bd_dom_sf"/>
</dbReference>
<feature type="transmembrane region" description="Helical" evidence="1">
    <location>
        <begin position="167"/>
        <end position="185"/>
    </location>
</feature>
<keyword evidence="3" id="KW-1185">Reference proteome</keyword>
<dbReference type="InParanoid" id="Q0EX34"/>
<gene>
    <name evidence="2" type="ORF">SPV1_12737</name>
</gene>
<feature type="transmembrane region" description="Helical" evidence="1">
    <location>
        <begin position="363"/>
        <end position="382"/>
    </location>
</feature>
<dbReference type="Gene3D" id="1.10.287.70">
    <property type="match status" value="1"/>
</dbReference>
<feature type="transmembrane region" description="Helical" evidence="1">
    <location>
        <begin position="141"/>
        <end position="161"/>
    </location>
</feature>
<dbReference type="STRING" id="314344.AL013_08805"/>
<dbReference type="SUPFAM" id="SSF81324">
    <property type="entry name" value="Voltage-gated potassium channels"/>
    <property type="match status" value="1"/>
</dbReference>
<evidence type="ECO:0008006" key="4">
    <source>
        <dbReference type="Google" id="ProtNLM"/>
    </source>
</evidence>
<dbReference type="Gene3D" id="3.40.50.720">
    <property type="entry name" value="NAD(P)-binding Rossmann-like Domain"/>
    <property type="match status" value="1"/>
</dbReference>
<keyword evidence="1" id="KW-0812">Transmembrane</keyword>
<organism evidence="2 3">
    <name type="scientific">Mariprofundus ferrooxydans PV-1</name>
    <dbReference type="NCBI Taxonomy" id="314345"/>
    <lineage>
        <taxon>Bacteria</taxon>
        <taxon>Pseudomonadati</taxon>
        <taxon>Pseudomonadota</taxon>
        <taxon>Candidatius Mariprofundia</taxon>
        <taxon>Mariprofundales</taxon>
        <taxon>Mariprofundaceae</taxon>
        <taxon>Mariprofundus</taxon>
    </lineage>
</organism>
<reference evidence="2 3" key="1">
    <citation type="submission" date="2006-09" db="EMBL/GenBank/DDBJ databases">
        <authorList>
            <person name="Emerson D."/>
            <person name="Ferriera S."/>
            <person name="Johnson J."/>
            <person name="Kravitz S."/>
            <person name="Halpern A."/>
            <person name="Remington K."/>
            <person name="Beeson K."/>
            <person name="Tran B."/>
            <person name="Rogers Y.-H."/>
            <person name="Friedman R."/>
            <person name="Venter J.C."/>
        </authorList>
    </citation>
    <scope>NUCLEOTIDE SEQUENCE [LARGE SCALE GENOMIC DNA]</scope>
    <source>
        <strain evidence="2 3">PV-1</strain>
    </source>
</reference>
<keyword evidence="1" id="KW-1133">Transmembrane helix</keyword>
<feature type="transmembrane region" description="Helical" evidence="1">
    <location>
        <begin position="89"/>
        <end position="111"/>
    </location>
</feature>
<keyword evidence="1" id="KW-0472">Membrane</keyword>
<comment type="caution">
    <text evidence="2">The sequence shown here is derived from an EMBL/GenBank/DDBJ whole genome shotgun (WGS) entry which is preliminary data.</text>
</comment>
<accession>Q0EX34</accession>
<protein>
    <recommendedName>
        <fullName evidence="4">Ion transport domain-containing protein</fullName>
    </recommendedName>
</protein>
<dbReference type="eggNOG" id="ENOG502ZRVH">
    <property type="taxonomic scope" value="Bacteria"/>
</dbReference>
<dbReference type="EMBL" id="AATS01000016">
    <property type="protein sequence ID" value="EAU53840.1"/>
    <property type="molecule type" value="Genomic_DNA"/>
</dbReference>
<dbReference type="Proteomes" id="UP000005297">
    <property type="component" value="Unassembled WGS sequence"/>
</dbReference>
<evidence type="ECO:0000313" key="3">
    <source>
        <dbReference type="Proteomes" id="UP000005297"/>
    </source>
</evidence>
<feature type="transmembrane region" description="Helical" evidence="1">
    <location>
        <begin position="21"/>
        <end position="42"/>
    </location>
</feature>
<feature type="transmembrane region" description="Helical" evidence="1">
    <location>
        <begin position="258"/>
        <end position="278"/>
    </location>
</feature>
<dbReference type="AlphaFoldDB" id="Q0EX34"/>
<feature type="transmembrane region" description="Helical" evidence="1">
    <location>
        <begin position="328"/>
        <end position="351"/>
    </location>
</feature>
<dbReference type="SUPFAM" id="SSF51735">
    <property type="entry name" value="NAD(P)-binding Rossmann-fold domains"/>
    <property type="match status" value="1"/>
</dbReference>